<dbReference type="Proteomes" id="UP000548423">
    <property type="component" value="Unassembled WGS sequence"/>
</dbReference>
<keyword evidence="1" id="KW-1133">Transmembrane helix</keyword>
<organism evidence="2 3">
    <name type="scientific">Neobacillus niacini</name>
    <dbReference type="NCBI Taxonomy" id="86668"/>
    <lineage>
        <taxon>Bacteria</taxon>
        <taxon>Bacillati</taxon>
        <taxon>Bacillota</taxon>
        <taxon>Bacilli</taxon>
        <taxon>Bacillales</taxon>
        <taxon>Bacillaceae</taxon>
        <taxon>Neobacillus</taxon>
    </lineage>
</organism>
<comment type="caution">
    <text evidence="2">The sequence shown here is derived from an EMBL/GenBank/DDBJ whole genome shotgun (WGS) entry which is preliminary data.</text>
</comment>
<keyword evidence="1" id="KW-0812">Transmembrane</keyword>
<accession>A0A852TBL9</accession>
<feature type="transmembrane region" description="Helical" evidence="1">
    <location>
        <begin position="44"/>
        <end position="66"/>
    </location>
</feature>
<evidence type="ECO:0000313" key="2">
    <source>
        <dbReference type="EMBL" id="NYE04838.1"/>
    </source>
</evidence>
<keyword evidence="1" id="KW-0472">Membrane</keyword>
<reference evidence="3" key="2">
    <citation type="submission" date="2020-08" db="EMBL/GenBank/DDBJ databases">
        <title>The Agave Microbiome: Exploring the role of microbial communities in plant adaptations to desert environments.</title>
        <authorList>
            <person name="Partida-Martinez L.P."/>
        </authorList>
    </citation>
    <scope>NUCLEOTIDE SEQUENCE [LARGE SCALE GENOMIC DNA]</scope>
    <source>
        <strain evidence="3">AT2.8</strain>
    </source>
</reference>
<evidence type="ECO:0000256" key="1">
    <source>
        <dbReference type="SAM" id="Phobius"/>
    </source>
</evidence>
<reference evidence="3" key="1">
    <citation type="submission" date="2020-07" db="EMBL/GenBank/DDBJ databases">
        <authorList>
            <person name="Partida-Martinez L."/>
            <person name="Huntemann M."/>
            <person name="Clum A."/>
            <person name="Wang J."/>
            <person name="Palaniappan K."/>
            <person name="Ritter S."/>
            <person name="Chen I.-M."/>
            <person name="Stamatis D."/>
            <person name="Reddy T."/>
            <person name="O'Malley R."/>
            <person name="Daum C."/>
            <person name="Shapiro N."/>
            <person name="Ivanova N."/>
            <person name="Kyrpides N."/>
            <person name="Woyke T."/>
        </authorList>
    </citation>
    <scope>NUCLEOTIDE SEQUENCE [LARGE SCALE GENOMIC DNA]</scope>
    <source>
        <strain evidence="3">AT2.8</strain>
    </source>
</reference>
<dbReference type="EMBL" id="JACCBX010000003">
    <property type="protein sequence ID" value="NYE04838.1"/>
    <property type="molecule type" value="Genomic_DNA"/>
</dbReference>
<feature type="transmembrane region" description="Helical" evidence="1">
    <location>
        <begin position="5"/>
        <end position="24"/>
    </location>
</feature>
<dbReference type="AlphaFoldDB" id="A0A852TBL9"/>
<name>A0A852TBL9_9BACI</name>
<protein>
    <submittedName>
        <fullName evidence="2">Uncharacterized protein</fullName>
    </submittedName>
</protein>
<evidence type="ECO:0000313" key="3">
    <source>
        <dbReference type="Proteomes" id="UP000548423"/>
    </source>
</evidence>
<gene>
    <name evidence="2" type="ORF">F4694_001587</name>
</gene>
<proteinExistence type="predicted"/>
<sequence length="80" mass="9457">MLRIIWRLFFIILCGYLFNEWFPITDPFHFSDILVGPIIYPLEFFAASLALFLGVVISIQLFKEILQLTIKGIKKRRSKH</sequence>